<gene>
    <name evidence="1" type="ORF">GCM10023335_86530</name>
</gene>
<dbReference type="SUPFAM" id="SSF53474">
    <property type="entry name" value="alpha/beta-Hydrolases"/>
    <property type="match status" value="1"/>
</dbReference>
<evidence type="ECO:0000313" key="2">
    <source>
        <dbReference type="Proteomes" id="UP001501759"/>
    </source>
</evidence>
<dbReference type="InterPro" id="IPR029058">
    <property type="entry name" value="AB_hydrolase_fold"/>
</dbReference>
<dbReference type="Proteomes" id="UP001501759">
    <property type="component" value="Unassembled WGS sequence"/>
</dbReference>
<proteinExistence type="predicted"/>
<keyword evidence="2" id="KW-1185">Reference proteome</keyword>
<accession>A0ABP9JR27</accession>
<comment type="caution">
    <text evidence="1">The sequence shown here is derived from an EMBL/GenBank/DDBJ whole genome shotgun (WGS) entry which is preliminary data.</text>
</comment>
<evidence type="ECO:0008006" key="3">
    <source>
        <dbReference type="Google" id="ProtNLM"/>
    </source>
</evidence>
<organism evidence="1 2">
    <name type="scientific">Streptomyces siamensis</name>
    <dbReference type="NCBI Taxonomy" id="1274986"/>
    <lineage>
        <taxon>Bacteria</taxon>
        <taxon>Bacillati</taxon>
        <taxon>Actinomycetota</taxon>
        <taxon>Actinomycetes</taxon>
        <taxon>Kitasatosporales</taxon>
        <taxon>Streptomycetaceae</taxon>
        <taxon>Streptomyces</taxon>
    </lineage>
</organism>
<reference evidence="2" key="1">
    <citation type="journal article" date="2019" name="Int. J. Syst. Evol. Microbiol.">
        <title>The Global Catalogue of Microorganisms (GCM) 10K type strain sequencing project: providing services to taxonomists for standard genome sequencing and annotation.</title>
        <authorList>
            <consortium name="The Broad Institute Genomics Platform"/>
            <consortium name="The Broad Institute Genome Sequencing Center for Infectious Disease"/>
            <person name="Wu L."/>
            <person name="Ma J."/>
        </authorList>
    </citation>
    <scope>NUCLEOTIDE SEQUENCE [LARGE SCALE GENOMIC DNA]</scope>
    <source>
        <strain evidence="2">JCM 18409</strain>
    </source>
</reference>
<evidence type="ECO:0000313" key="1">
    <source>
        <dbReference type="EMBL" id="GAA5037898.1"/>
    </source>
</evidence>
<sequence>MVVASLKVRPEAPGRERFGGSMKPRLVFVHGIGGLRDPVAEQDSWLSALAAGACDAGHERWAPELRHGRATDTRFAYYGNLFHRDQKQGDDGDGADDADLVGELLLAAVDERLSEPTTEDTWRVLRRARAQLAPEGSPQGPGAAARQVLTAANTLLGLPGLSAFGRWASAGLMVGQLRQVARYLRRGEEDERGLTLDSRIRRCIEQALDSSGPTIVIAHSLGTVVSMETLHGYRGDLRLLITLGSPIGMGAAVRPRMRPQPLRVPDSVERWLNFWDRDDLVAARPRLENSLLPSGTGVLPVTMRVDSDGMWVHPATKYLAHAAVAGPVAEAIQRATTG</sequence>
<protein>
    <recommendedName>
        <fullName evidence="3">Alpha/beta hydrolase</fullName>
    </recommendedName>
</protein>
<dbReference type="EMBL" id="BAABKB010000047">
    <property type="protein sequence ID" value="GAA5037898.1"/>
    <property type="molecule type" value="Genomic_DNA"/>
</dbReference>
<name>A0ABP9JR27_9ACTN</name>
<dbReference type="Gene3D" id="3.40.50.1820">
    <property type="entry name" value="alpha/beta hydrolase"/>
    <property type="match status" value="1"/>
</dbReference>